<dbReference type="EMBL" id="JAAOIW010000002">
    <property type="protein sequence ID" value="NHN29645.1"/>
    <property type="molecule type" value="Genomic_DNA"/>
</dbReference>
<dbReference type="RefSeq" id="WP_166147793.1">
    <property type="nucleotide sequence ID" value="NZ_JAAOIW010000002.1"/>
</dbReference>
<protein>
    <submittedName>
        <fullName evidence="1">Uncharacterized protein</fullName>
    </submittedName>
</protein>
<accession>A0ABX0J069</accession>
<proteinExistence type="predicted"/>
<evidence type="ECO:0000313" key="2">
    <source>
        <dbReference type="Proteomes" id="UP001165962"/>
    </source>
</evidence>
<gene>
    <name evidence="1" type="ORF">G9U52_07340</name>
</gene>
<reference evidence="1" key="1">
    <citation type="submission" date="2020-03" db="EMBL/GenBank/DDBJ databases">
        <title>Draft sequencing of Paenibacilllus sp. S3N08.</title>
        <authorList>
            <person name="Kim D.-U."/>
        </authorList>
    </citation>
    <scope>NUCLEOTIDE SEQUENCE</scope>
    <source>
        <strain evidence="1">S3N08</strain>
    </source>
</reference>
<evidence type="ECO:0000313" key="1">
    <source>
        <dbReference type="EMBL" id="NHN29645.1"/>
    </source>
</evidence>
<organism evidence="1 2">
    <name type="scientific">Paenibacillus agricola</name>
    <dbReference type="NCBI Taxonomy" id="2716264"/>
    <lineage>
        <taxon>Bacteria</taxon>
        <taxon>Bacillati</taxon>
        <taxon>Bacillota</taxon>
        <taxon>Bacilli</taxon>
        <taxon>Bacillales</taxon>
        <taxon>Paenibacillaceae</taxon>
        <taxon>Paenibacillus</taxon>
    </lineage>
</organism>
<name>A0ABX0J069_9BACL</name>
<sequence>MGIETYEQNRKLQLALLAKQLAPDYFEETGNRKIKVFPFEANIGKTVTLIQTLESMKVHRPFTRSLVVCKFITEVNRIAKGVTDALAIHSENKKINEDEIRDHSVVVITHSKYIQLCKDREKRKKYTEGRTNLIIDEELNLLSMEILNSDSIYTMEKILNEISVKFKIFDTVTQLDLGSMYKNIIADIEVEKNKYIENEMKFFLFEDKDVESRINELISLIKEARFTKNYLRHLKNRFGITTGNVHVIGKLEMLKRYYNNPKVIACNKTLHTYNDKIGYFLLDNNILLDASAKFHHMYETSNIFEVVNSERIFDHANWTINFIKQNSTGYAKHSNDYFYKDVMKLINENTSEGDKIFLIGCDEDIDALEKDHPKELGKLDISMSNFQAMRGKNDWEDYNKCFIVHTPNISFAYYAFMYMFYTSEQLTNDDLFIQKINKGMGFTKNEDLEKLRITDIVSNIYQGLKRIGRGKQNADKKADVYIFNNNDRVHKMILKQLNGVIEGDCKFESVREKKRKKREQKGYNKDKRLNKSAASLILEKIAGLNCGEYEIKALCQGLYDHRNFYRLWDKIKNDKIINKRNIEVAYSTNFGQRKRVLIIS</sequence>
<keyword evidence="2" id="KW-1185">Reference proteome</keyword>
<comment type="caution">
    <text evidence="1">The sequence shown here is derived from an EMBL/GenBank/DDBJ whole genome shotgun (WGS) entry which is preliminary data.</text>
</comment>
<dbReference type="Proteomes" id="UP001165962">
    <property type="component" value="Unassembled WGS sequence"/>
</dbReference>